<comment type="caution">
    <text evidence="1">The sequence shown here is derived from an EMBL/GenBank/DDBJ whole genome shotgun (WGS) entry which is preliminary data.</text>
</comment>
<reference evidence="1 2" key="1">
    <citation type="journal article" date="2020" name="Nature">
        <title>Six reference-quality genomes reveal evolution of bat adaptations.</title>
        <authorList>
            <person name="Jebb D."/>
            <person name="Huang Z."/>
            <person name="Pippel M."/>
            <person name="Hughes G.M."/>
            <person name="Lavrichenko K."/>
            <person name="Devanna P."/>
            <person name="Winkler S."/>
            <person name="Jermiin L.S."/>
            <person name="Skirmuntt E.C."/>
            <person name="Katzourakis A."/>
            <person name="Burkitt-Gray L."/>
            <person name="Ray D.A."/>
            <person name="Sullivan K.A.M."/>
            <person name="Roscito J.G."/>
            <person name="Kirilenko B.M."/>
            <person name="Davalos L.M."/>
            <person name="Corthals A.P."/>
            <person name="Power M.L."/>
            <person name="Jones G."/>
            <person name="Ransome R.D."/>
            <person name="Dechmann D.K.N."/>
            <person name="Locatelli A.G."/>
            <person name="Puechmaille S.J."/>
            <person name="Fedrigo O."/>
            <person name="Jarvis E.D."/>
            <person name="Hiller M."/>
            <person name="Vernes S.C."/>
            <person name="Myers E.W."/>
            <person name="Teeling E.C."/>
        </authorList>
    </citation>
    <scope>NUCLEOTIDE SEQUENCE [LARGE SCALE GENOMIC DNA]</scope>
    <source>
        <strain evidence="1">MMolMol1</strain>
        <tissue evidence="1">Muscle</tissue>
    </source>
</reference>
<dbReference type="EMBL" id="JACASF010000014">
    <property type="protein sequence ID" value="KAF6433773.1"/>
    <property type="molecule type" value="Genomic_DNA"/>
</dbReference>
<name>A0A7J8EEF2_MOLMO</name>
<dbReference type="Proteomes" id="UP000550707">
    <property type="component" value="Unassembled WGS sequence"/>
</dbReference>
<evidence type="ECO:0000313" key="2">
    <source>
        <dbReference type="Proteomes" id="UP000550707"/>
    </source>
</evidence>
<keyword evidence="2" id="KW-1185">Reference proteome</keyword>
<sequence>MHPCADLNQDGRALLALPIRICSWYFDFPGKNTQLHLDGGRQGSEGSVNHQCVRVFHFYLVNLHLNMLLGSCRWYCCRVATWHVLLLRSYMRANSRSLRPPQVTGCVSGQVAHKAGLEFTPRLRQDMLPSASVFLYGKGKVGLD</sequence>
<protein>
    <submittedName>
        <fullName evidence="1">Uncharacterized protein</fullName>
    </submittedName>
</protein>
<dbReference type="InParanoid" id="A0A7J8EEF2"/>
<evidence type="ECO:0000313" key="1">
    <source>
        <dbReference type="EMBL" id="KAF6433773.1"/>
    </source>
</evidence>
<gene>
    <name evidence="1" type="ORF">HJG59_008837</name>
</gene>
<accession>A0A7J8EEF2</accession>
<dbReference type="AlphaFoldDB" id="A0A7J8EEF2"/>
<proteinExistence type="predicted"/>
<organism evidence="1 2">
    <name type="scientific">Molossus molossus</name>
    <name type="common">Pallas' mastiff bat</name>
    <name type="synonym">Vespertilio molossus</name>
    <dbReference type="NCBI Taxonomy" id="27622"/>
    <lineage>
        <taxon>Eukaryota</taxon>
        <taxon>Metazoa</taxon>
        <taxon>Chordata</taxon>
        <taxon>Craniata</taxon>
        <taxon>Vertebrata</taxon>
        <taxon>Euteleostomi</taxon>
        <taxon>Mammalia</taxon>
        <taxon>Eutheria</taxon>
        <taxon>Laurasiatheria</taxon>
        <taxon>Chiroptera</taxon>
        <taxon>Yangochiroptera</taxon>
        <taxon>Molossidae</taxon>
        <taxon>Molossus</taxon>
    </lineage>
</organism>